<protein>
    <submittedName>
        <fullName evidence="3">NAD-dependent epimerase/dehydratase family protein</fullName>
    </submittedName>
</protein>
<name>A0ABY5DKM9_9ACTN</name>
<evidence type="ECO:0000256" key="1">
    <source>
        <dbReference type="ARBA" id="ARBA00007637"/>
    </source>
</evidence>
<keyword evidence="4" id="KW-1185">Reference proteome</keyword>
<dbReference type="InterPro" id="IPR036291">
    <property type="entry name" value="NAD(P)-bd_dom_sf"/>
</dbReference>
<dbReference type="RefSeq" id="WP_254569008.1">
    <property type="nucleotide sequence ID" value="NZ_CP098502.1"/>
</dbReference>
<sequence length="330" mass="36003">MSRQALEPQTPYTALVTGCAGFIGSHLAAQLLADGHQVIGVDCFTPFYPRAVKERNLGQLTGLPGFSFRELDLGVRRVIGLLEGIDIVYHLAGQPGVRPSFGGGFKTYVRNNIQVTQRLLEQASRNPVQAFVYASSSSVYGNAERYPSGEDDPLAPISPYAMSKHATEEIAKVYHRTRNVPVIGLRYFTVYGPRQRPDMAFTRFFDAALAERPLPVLGDGLQLREFTYVDDVVRGTLAAAEHGVPGHAYNIGGGSAVSLEEVIGRMEHVVGRPLERTYSRAPRGDVRETRADGTLALRDLGYRALISLDDGLRAQYAAHASLTPLPVPIP</sequence>
<dbReference type="Pfam" id="PF01370">
    <property type="entry name" value="Epimerase"/>
    <property type="match status" value="1"/>
</dbReference>
<dbReference type="EMBL" id="CP098502">
    <property type="protein sequence ID" value="UTI62270.1"/>
    <property type="molecule type" value="Genomic_DNA"/>
</dbReference>
<feature type="domain" description="NAD-dependent epimerase/dehydratase" evidence="2">
    <location>
        <begin position="14"/>
        <end position="252"/>
    </location>
</feature>
<dbReference type="Gene3D" id="3.40.50.720">
    <property type="entry name" value="NAD(P)-binding Rossmann-like Domain"/>
    <property type="match status" value="1"/>
</dbReference>
<comment type="similarity">
    <text evidence="1">Belongs to the NAD(P)-dependent epimerase/dehydratase family.</text>
</comment>
<gene>
    <name evidence="3" type="ORF">NBH00_12930</name>
</gene>
<organism evidence="3 4">
    <name type="scientific">Paraconexibacter antarcticus</name>
    <dbReference type="NCBI Taxonomy" id="2949664"/>
    <lineage>
        <taxon>Bacteria</taxon>
        <taxon>Bacillati</taxon>
        <taxon>Actinomycetota</taxon>
        <taxon>Thermoleophilia</taxon>
        <taxon>Solirubrobacterales</taxon>
        <taxon>Paraconexibacteraceae</taxon>
        <taxon>Paraconexibacter</taxon>
    </lineage>
</organism>
<dbReference type="SUPFAM" id="SSF51735">
    <property type="entry name" value="NAD(P)-binding Rossmann-fold domains"/>
    <property type="match status" value="1"/>
</dbReference>
<dbReference type="PANTHER" id="PTHR43000">
    <property type="entry name" value="DTDP-D-GLUCOSE 4,6-DEHYDRATASE-RELATED"/>
    <property type="match status" value="1"/>
</dbReference>
<evidence type="ECO:0000313" key="3">
    <source>
        <dbReference type="EMBL" id="UTI62270.1"/>
    </source>
</evidence>
<proteinExistence type="inferred from homology"/>
<dbReference type="PROSITE" id="PS51257">
    <property type="entry name" value="PROKAR_LIPOPROTEIN"/>
    <property type="match status" value="1"/>
</dbReference>
<dbReference type="PRINTS" id="PR01713">
    <property type="entry name" value="NUCEPIMERASE"/>
</dbReference>
<accession>A0ABY5DKM9</accession>
<evidence type="ECO:0000259" key="2">
    <source>
        <dbReference type="Pfam" id="PF01370"/>
    </source>
</evidence>
<dbReference type="Proteomes" id="UP001056035">
    <property type="component" value="Chromosome"/>
</dbReference>
<evidence type="ECO:0000313" key="4">
    <source>
        <dbReference type="Proteomes" id="UP001056035"/>
    </source>
</evidence>
<reference evidence="3 4" key="1">
    <citation type="submission" date="2022-06" db="EMBL/GenBank/DDBJ databases">
        <title>Paraconexibacter antarcticus.</title>
        <authorList>
            <person name="Kim C.S."/>
        </authorList>
    </citation>
    <scope>NUCLEOTIDE SEQUENCE [LARGE SCALE GENOMIC DNA]</scope>
    <source>
        <strain evidence="3 4">02-257</strain>
    </source>
</reference>
<dbReference type="InterPro" id="IPR001509">
    <property type="entry name" value="Epimerase_deHydtase"/>
</dbReference>
<dbReference type="Gene3D" id="3.90.25.10">
    <property type="entry name" value="UDP-galactose 4-epimerase, domain 1"/>
    <property type="match status" value="1"/>
</dbReference>